<evidence type="ECO:0000256" key="3">
    <source>
        <dbReference type="ARBA" id="ARBA00022827"/>
    </source>
</evidence>
<dbReference type="GO" id="GO:0004497">
    <property type="term" value="F:monooxygenase activity"/>
    <property type="evidence" value="ECO:0007669"/>
    <property type="project" value="UniProtKB-KW"/>
</dbReference>
<keyword evidence="3" id="KW-0274">FAD</keyword>
<accession>A0A9P4H1F9</accession>
<keyword evidence="5" id="KW-0503">Monooxygenase</keyword>
<gene>
    <name evidence="7" type="ORF">EK21DRAFT_92881</name>
</gene>
<dbReference type="AlphaFoldDB" id="A0A9P4H1F9"/>
<dbReference type="Pfam" id="PF01494">
    <property type="entry name" value="FAD_binding_3"/>
    <property type="match status" value="2"/>
</dbReference>
<dbReference type="PANTHER" id="PTHR13789:SF309">
    <property type="entry name" value="PUTATIVE (AFU_ORTHOLOGUE AFUA_6G14510)-RELATED"/>
    <property type="match status" value="1"/>
</dbReference>
<proteinExistence type="inferred from homology"/>
<dbReference type="EMBL" id="ML978255">
    <property type="protein sequence ID" value="KAF2025842.1"/>
    <property type="molecule type" value="Genomic_DNA"/>
</dbReference>
<keyword evidence="4" id="KW-0560">Oxidoreductase</keyword>
<keyword evidence="8" id="KW-1185">Reference proteome</keyword>
<evidence type="ECO:0000313" key="8">
    <source>
        <dbReference type="Proteomes" id="UP000799777"/>
    </source>
</evidence>
<protein>
    <submittedName>
        <fullName evidence="7">FAD/NAD(P)-binding domain-containing protein</fullName>
    </submittedName>
</protein>
<evidence type="ECO:0000256" key="1">
    <source>
        <dbReference type="ARBA" id="ARBA00007992"/>
    </source>
</evidence>
<dbReference type="InterPro" id="IPR050493">
    <property type="entry name" value="FAD-dep_Monooxygenase_BioMet"/>
</dbReference>
<name>A0A9P4H1F9_9PLEO</name>
<evidence type="ECO:0000256" key="5">
    <source>
        <dbReference type="ARBA" id="ARBA00023033"/>
    </source>
</evidence>
<comment type="caution">
    <text evidence="7">The sequence shown here is derived from an EMBL/GenBank/DDBJ whole genome shotgun (WGS) entry which is preliminary data.</text>
</comment>
<evidence type="ECO:0000259" key="6">
    <source>
        <dbReference type="Pfam" id="PF01494"/>
    </source>
</evidence>
<dbReference type="PRINTS" id="PR00420">
    <property type="entry name" value="RNGMNOXGNASE"/>
</dbReference>
<dbReference type="Gene3D" id="3.30.9.30">
    <property type="match status" value="1"/>
</dbReference>
<comment type="similarity">
    <text evidence="1">Belongs to the paxM FAD-dependent monooxygenase family.</text>
</comment>
<dbReference type="SUPFAM" id="SSF51905">
    <property type="entry name" value="FAD/NAD(P)-binding domain"/>
    <property type="match status" value="1"/>
</dbReference>
<organism evidence="7 8">
    <name type="scientific">Setomelanomma holmii</name>
    <dbReference type="NCBI Taxonomy" id="210430"/>
    <lineage>
        <taxon>Eukaryota</taxon>
        <taxon>Fungi</taxon>
        <taxon>Dikarya</taxon>
        <taxon>Ascomycota</taxon>
        <taxon>Pezizomycotina</taxon>
        <taxon>Dothideomycetes</taxon>
        <taxon>Pleosporomycetidae</taxon>
        <taxon>Pleosporales</taxon>
        <taxon>Pleosporineae</taxon>
        <taxon>Phaeosphaeriaceae</taxon>
        <taxon>Setomelanomma</taxon>
    </lineage>
</organism>
<dbReference type="GO" id="GO:0071949">
    <property type="term" value="F:FAD binding"/>
    <property type="evidence" value="ECO:0007669"/>
    <property type="project" value="InterPro"/>
</dbReference>
<keyword evidence="2" id="KW-0285">Flavoprotein</keyword>
<sequence>MKIIICGGGITGLSTYLYLRKHLPGTNRVTLYESHRPRIDNVEGPLTSPYPHQAILNLDRLSASTALVGGRLGISPNGMRVLRDLSGDLHDRVIAQGFPAEKFVFKGANGWTLGVQSTSDKAVRAQNDHAEVCIASSRHGLWQTILRYAQETYGGGVVRYRKVVTVERMQSGGIEVRSIDENGNEEADEADLVIGADGVKSVVRKALFGDEPRCQPSYTLRINRELPHWANKGLVLIGDAAHAMDPTTGQGASQALEDSQTLALLLGELFKDSRDVGPVAATVEIAIEQLHQIRAPRIHAIVQRGKKLAGRKVNIGVIAEYFMYFFLWLLNRSPTLGNHALTQFPRCYTNFVKGKIVLGDVNQELYTWSAADEVKKAQAPGVAKICARST</sequence>
<dbReference type="Proteomes" id="UP000799777">
    <property type="component" value="Unassembled WGS sequence"/>
</dbReference>
<dbReference type="PANTHER" id="PTHR13789">
    <property type="entry name" value="MONOOXYGENASE"/>
    <property type="match status" value="1"/>
</dbReference>
<dbReference type="OrthoDB" id="16820at2759"/>
<reference evidence="7" key="1">
    <citation type="journal article" date="2020" name="Stud. Mycol.">
        <title>101 Dothideomycetes genomes: a test case for predicting lifestyles and emergence of pathogens.</title>
        <authorList>
            <person name="Haridas S."/>
            <person name="Albert R."/>
            <person name="Binder M."/>
            <person name="Bloem J."/>
            <person name="Labutti K."/>
            <person name="Salamov A."/>
            <person name="Andreopoulos B."/>
            <person name="Baker S."/>
            <person name="Barry K."/>
            <person name="Bills G."/>
            <person name="Bluhm B."/>
            <person name="Cannon C."/>
            <person name="Castanera R."/>
            <person name="Culley D."/>
            <person name="Daum C."/>
            <person name="Ezra D."/>
            <person name="Gonzalez J."/>
            <person name="Henrissat B."/>
            <person name="Kuo A."/>
            <person name="Liang C."/>
            <person name="Lipzen A."/>
            <person name="Lutzoni F."/>
            <person name="Magnuson J."/>
            <person name="Mondo S."/>
            <person name="Nolan M."/>
            <person name="Ohm R."/>
            <person name="Pangilinan J."/>
            <person name="Park H.-J."/>
            <person name="Ramirez L."/>
            <person name="Alfaro M."/>
            <person name="Sun H."/>
            <person name="Tritt A."/>
            <person name="Yoshinaga Y."/>
            <person name="Zwiers L.-H."/>
            <person name="Turgeon B."/>
            <person name="Goodwin S."/>
            <person name="Spatafora J."/>
            <person name="Crous P."/>
            <person name="Grigoriev I."/>
        </authorList>
    </citation>
    <scope>NUCLEOTIDE SEQUENCE</scope>
    <source>
        <strain evidence="7">CBS 110217</strain>
    </source>
</reference>
<feature type="domain" description="FAD-binding" evidence="6">
    <location>
        <begin position="228"/>
        <end position="274"/>
    </location>
</feature>
<dbReference type="InterPro" id="IPR036188">
    <property type="entry name" value="FAD/NAD-bd_sf"/>
</dbReference>
<evidence type="ECO:0000313" key="7">
    <source>
        <dbReference type="EMBL" id="KAF2025842.1"/>
    </source>
</evidence>
<evidence type="ECO:0000256" key="2">
    <source>
        <dbReference type="ARBA" id="ARBA00022630"/>
    </source>
</evidence>
<dbReference type="InterPro" id="IPR002938">
    <property type="entry name" value="FAD-bd"/>
</dbReference>
<dbReference type="Gene3D" id="3.50.50.60">
    <property type="entry name" value="FAD/NAD(P)-binding domain"/>
    <property type="match status" value="2"/>
</dbReference>
<feature type="domain" description="FAD-binding" evidence="6">
    <location>
        <begin position="72"/>
        <end position="207"/>
    </location>
</feature>
<evidence type="ECO:0000256" key="4">
    <source>
        <dbReference type="ARBA" id="ARBA00023002"/>
    </source>
</evidence>